<keyword evidence="3" id="KW-1185">Reference proteome</keyword>
<evidence type="ECO:0000313" key="3">
    <source>
        <dbReference type="Proteomes" id="UP001367508"/>
    </source>
</evidence>
<proteinExistence type="predicted"/>
<keyword evidence="1" id="KW-0472">Membrane</keyword>
<sequence>MKLSFTDISQVNSISSSKVDGYYFQVGIYASTFLCLFLLLGSGCSIIRIAFDCDTICPCHCFFEKEYELVLGICLKGNLSGGTLSFMIIV</sequence>
<evidence type="ECO:0000313" key="2">
    <source>
        <dbReference type="EMBL" id="KAK7330118.1"/>
    </source>
</evidence>
<keyword evidence="1" id="KW-0812">Transmembrane</keyword>
<organism evidence="2 3">
    <name type="scientific">Canavalia gladiata</name>
    <name type="common">Sword bean</name>
    <name type="synonym">Dolichos gladiatus</name>
    <dbReference type="NCBI Taxonomy" id="3824"/>
    <lineage>
        <taxon>Eukaryota</taxon>
        <taxon>Viridiplantae</taxon>
        <taxon>Streptophyta</taxon>
        <taxon>Embryophyta</taxon>
        <taxon>Tracheophyta</taxon>
        <taxon>Spermatophyta</taxon>
        <taxon>Magnoliopsida</taxon>
        <taxon>eudicotyledons</taxon>
        <taxon>Gunneridae</taxon>
        <taxon>Pentapetalae</taxon>
        <taxon>rosids</taxon>
        <taxon>fabids</taxon>
        <taxon>Fabales</taxon>
        <taxon>Fabaceae</taxon>
        <taxon>Papilionoideae</taxon>
        <taxon>50 kb inversion clade</taxon>
        <taxon>NPAAA clade</taxon>
        <taxon>indigoferoid/millettioid clade</taxon>
        <taxon>Phaseoleae</taxon>
        <taxon>Canavalia</taxon>
    </lineage>
</organism>
<dbReference type="Proteomes" id="UP001367508">
    <property type="component" value="Unassembled WGS sequence"/>
</dbReference>
<keyword evidence="1" id="KW-1133">Transmembrane helix</keyword>
<feature type="transmembrane region" description="Helical" evidence="1">
    <location>
        <begin position="22"/>
        <end position="40"/>
    </location>
</feature>
<protein>
    <submittedName>
        <fullName evidence="2">Uncharacterized protein</fullName>
    </submittedName>
</protein>
<evidence type="ECO:0000256" key="1">
    <source>
        <dbReference type="SAM" id="Phobius"/>
    </source>
</evidence>
<dbReference type="AlphaFoldDB" id="A0AAN9L9B7"/>
<name>A0AAN9L9B7_CANGL</name>
<accession>A0AAN9L9B7</accession>
<comment type="caution">
    <text evidence="2">The sequence shown here is derived from an EMBL/GenBank/DDBJ whole genome shotgun (WGS) entry which is preliminary data.</text>
</comment>
<gene>
    <name evidence="2" type="ORF">VNO77_24304</name>
</gene>
<dbReference type="EMBL" id="JAYMYQ010000005">
    <property type="protein sequence ID" value="KAK7330118.1"/>
    <property type="molecule type" value="Genomic_DNA"/>
</dbReference>
<reference evidence="2 3" key="1">
    <citation type="submission" date="2024-01" db="EMBL/GenBank/DDBJ databases">
        <title>The genomes of 5 underutilized Papilionoideae crops provide insights into root nodulation and disease resistanc.</title>
        <authorList>
            <person name="Jiang F."/>
        </authorList>
    </citation>
    <scope>NUCLEOTIDE SEQUENCE [LARGE SCALE GENOMIC DNA]</scope>
    <source>
        <strain evidence="2">LVBAO_FW01</strain>
        <tissue evidence="2">Leaves</tissue>
    </source>
</reference>